<dbReference type="Proteomes" id="UP000598488">
    <property type="component" value="Unassembled WGS sequence"/>
</dbReference>
<dbReference type="InterPro" id="IPR027417">
    <property type="entry name" value="P-loop_NTPase"/>
</dbReference>
<organism evidence="2 3">
    <name type="scientific">Marinomonas ostreistagni</name>
    <dbReference type="NCBI Taxonomy" id="359209"/>
    <lineage>
        <taxon>Bacteria</taxon>
        <taxon>Pseudomonadati</taxon>
        <taxon>Pseudomonadota</taxon>
        <taxon>Gammaproteobacteria</taxon>
        <taxon>Oceanospirillales</taxon>
        <taxon>Oceanospirillaceae</taxon>
        <taxon>Marinomonas</taxon>
    </lineage>
</organism>
<dbReference type="SUPFAM" id="SSF52540">
    <property type="entry name" value="P-loop containing nucleoside triphosphate hydrolases"/>
    <property type="match status" value="1"/>
</dbReference>
<protein>
    <submittedName>
        <fullName evidence="2">Sulfotransferase</fullName>
    </submittedName>
</protein>
<dbReference type="PANTHER" id="PTHR12788">
    <property type="entry name" value="PROTEIN-TYROSINE SULFOTRANSFERASE 2"/>
    <property type="match status" value="1"/>
</dbReference>
<gene>
    <name evidence="2" type="ORF">JHD44_04665</name>
</gene>
<dbReference type="PANTHER" id="PTHR12788:SF10">
    <property type="entry name" value="PROTEIN-TYROSINE SULFOTRANSFERASE"/>
    <property type="match status" value="1"/>
</dbReference>
<dbReference type="Pfam" id="PF13469">
    <property type="entry name" value="Sulfotransfer_3"/>
    <property type="match status" value="1"/>
</dbReference>
<proteinExistence type="predicted"/>
<reference evidence="2 3" key="1">
    <citation type="submission" date="2020-12" db="EMBL/GenBank/DDBJ databases">
        <title>Comparative genome analysis of fungal antagonists Marinomonas ostreistagni 398 and M. spartinae 468.</title>
        <authorList>
            <person name="Fields J.L."/>
            <person name="Mavrodi O.V."/>
            <person name="Biber P.D."/>
            <person name="Indest K.J."/>
            <person name="Mavrodi D.V."/>
        </authorList>
    </citation>
    <scope>NUCLEOTIDE SEQUENCE [LARGE SCALE GENOMIC DNA]</scope>
    <source>
        <strain evidence="2 3">USM7</strain>
    </source>
</reference>
<dbReference type="Gene3D" id="3.40.50.300">
    <property type="entry name" value="P-loop containing nucleotide triphosphate hydrolases"/>
    <property type="match status" value="1"/>
</dbReference>
<sequence length="294" mass="33725">MSNAILTEDEVSNKLSNLPVFFIGGLPRSGTTWVQQLLNHHPNLVCLGESHFVNDLVPNIATVTNQYRQKRSQNFRTWAPSVKAPEGSLILPILRAAFISIIQANIGDKNVSELLAIGEKTPDNILHLKRILSIYPNVYFIHVIRDGRDSAISAYTRFKSKLPKDKIRSEYIKDFAKEWSSRISISREIMRDSQRYIEVRYEDMHESPETEVNRMLSFLQVDNSEDCISKCINASTFESLSGGRKRGEVDNNSHYRRGEIGGWKDSLTENEVRDFEMIAAETMRALGYNRYYKD</sequence>
<dbReference type="EMBL" id="JAEMUH010000004">
    <property type="protein sequence ID" value="MBJ7549962.1"/>
    <property type="molecule type" value="Genomic_DNA"/>
</dbReference>
<comment type="caution">
    <text evidence="2">The sequence shown here is derived from an EMBL/GenBank/DDBJ whole genome shotgun (WGS) entry which is preliminary data.</text>
</comment>
<keyword evidence="1" id="KW-0808">Transferase</keyword>
<keyword evidence="3" id="KW-1185">Reference proteome</keyword>
<dbReference type="RefSeq" id="WP_199461558.1">
    <property type="nucleotide sequence ID" value="NZ_JAEMUH010000004.1"/>
</dbReference>
<accession>A0ABS0Z8H7</accession>
<name>A0ABS0Z8H7_9GAMM</name>
<evidence type="ECO:0000256" key="1">
    <source>
        <dbReference type="ARBA" id="ARBA00022679"/>
    </source>
</evidence>
<evidence type="ECO:0000313" key="2">
    <source>
        <dbReference type="EMBL" id="MBJ7549962.1"/>
    </source>
</evidence>
<evidence type="ECO:0000313" key="3">
    <source>
        <dbReference type="Proteomes" id="UP000598488"/>
    </source>
</evidence>
<dbReference type="InterPro" id="IPR026634">
    <property type="entry name" value="TPST-like"/>
</dbReference>